<keyword evidence="1" id="KW-0560">Oxidoreductase</keyword>
<evidence type="ECO:0000313" key="3">
    <source>
        <dbReference type="Proteomes" id="UP000053989"/>
    </source>
</evidence>
<evidence type="ECO:0000313" key="2">
    <source>
        <dbReference type="EMBL" id="KIM66517.1"/>
    </source>
</evidence>
<dbReference type="AlphaFoldDB" id="A0A0C3ANG5"/>
<dbReference type="Proteomes" id="UP000053989">
    <property type="component" value="Unassembled WGS sequence"/>
</dbReference>
<dbReference type="OrthoDB" id="10004862at2759"/>
<evidence type="ECO:0000256" key="1">
    <source>
        <dbReference type="ARBA" id="ARBA00023002"/>
    </source>
</evidence>
<dbReference type="InParanoid" id="A0A0C3ANG5"/>
<dbReference type="InterPro" id="IPR025337">
    <property type="entry name" value="Questin_oxidase-like"/>
</dbReference>
<accession>A0A0C3ANG5</accession>
<gene>
    <name evidence="2" type="ORF">SCLCIDRAFT_1211275</name>
</gene>
<protein>
    <recommendedName>
        <fullName evidence="4">Oxidoreductase AflY</fullName>
    </recommendedName>
</protein>
<dbReference type="PANTHER" id="PTHR35870:SF1">
    <property type="entry name" value="PROTEIN, PUTATIVE (AFU_ORTHOLOGUE AFUA_5G03330)-RELATED"/>
    <property type="match status" value="1"/>
</dbReference>
<sequence length="477" mass="53362">MNTVDALFPAPTFPPSVLSPQRFPGISTDSLSALQYVLKDNHKRWHIFWNDLKFHNHITHRALALYALGSSGAPIRTFYEQDTQIQRSPIEPPEAITPANFVEHLADERYYQAYVAFFSKEIDDKGTTRVLEEYIFSEPFQSQGSEMLNHFMSSLLHAFIHVGHGLEFGLKGMVVEGLALAAVHDPDGKDIFPPSFFNSGMQAAEAQVTQLLCSLALNKKEVDGAVPTAKDTHVFDVIARILKDERLRVECVKNAGKEYKQAVDDYGPAIREYVAQWTIDTTKPGEVERKMEELFWACSVLYAVGGFDEAKGFTAEFFLMHLVTSSLFLPSLIAYLTPRSQALLLRGYLSTVLTWWVGRGRPALNIKSFMTSTPTQPAVPAHDGETNTKEIDNPFLPIIQSAILHPNDHLPKVQRSFAHFSALYGNRPAGYFKGTELDGAELLDGSLFVRAAVLTMDYVGWVREGQSAKLWHLGGFF</sequence>
<dbReference type="HOGENOM" id="CLU_019145_1_0_1"/>
<dbReference type="GO" id="GO:0016491">
    <property type="term" value="F:oxidoreductase activity"/>
    <property type="evidence" value="ECO:0007669"/>
    <property type="project" value="UniProtKB-KW"/>
</dbReference>
<organism evidence="2 3">
    <name type="scientific">Scleroderma citrinum Foug A</name>
    <dbReference type="NCBI Taxonomy" id="1036808"/>
    <lineage>
        <taxon>Eukaryota</taxon>
        <taxon>Fungi</taxon>
        <taxon>Dikarya</taxon>
        <taxon>Basidiomycota</taxon>
        <taxon>Agaricomycotina</taxon>
        <taxon>Agaricomycetes</taxon>
        <taxon>Agaricomycetidae</taxon>
        <taxon>Boletales</taxon>
        <taxon>Sclerodermatineae</taxon>
        <taxon>Sclerodermataceae</taxon>
        <taxon>Scleroderma</taxon>
    </lineage>
</organism>
<dbReference type="STRING" id="1036808.A0A0C3ANG5"/>
<evidence type="ECO:0008006" key="4">
    <source>
        <dbReference type="Google" id="ProtNLM"/>
    </source>
</evidence>
<proteinExistence type="predicted"/>
<reference evidence="3" key="2">
    <citation type="submission" date="2015-01" db="EMBL/GenBank/DDBJ databases">
        <title>Evolutionary Origins and Diversification of the Mycorrhizal Mutualists.</title>
        <authorList>
            <consortium name="DOE Joint Genome Institute"/>
            <consortium name="Mycorrhizal Genomics Consortium"/>
            <person name="Kohler A."/>
            <person name="Kuo A."/>
            <person name="Nagy L.G."/>
            <person name="Floudas D."/>
            <person name="Copeland A."/>
            <person name="Barry K.W."/>
            <person name="Cichocki N."/>
            <person name="Veneault-Fourrey C."/>
            <person name="LaButti K."/>
            <person name="Lindquist E.A."/>
            <person name="Lipzen A."/>
            <person name="Lundell T."/>
            <person name="Morin E."/>
            <person name="Murat C."/>
            <person name="Riley R."/>
            <person name="Ohm R."/>
            <person name="Sun H."/>
            <person name="Tunlid A."/>
            <person name="Henrissat B."/>
            <person name="Grigoriev I.V."/>
            <person name="Hibbett D.S."/>
            <person name="Martin F."/>
        </authorList>
    </citation>
    <scope>NUCLEOTIDE SEQUENCE [LARGE SCALE GENOMIC DNA]</scope>
    <source>
        <strain evidence="3">Foug A</strain>
    </source>
</reference>
<keyword evidence="3" id="KW-1185">Reference proteome</keyword>
<dbReference type="Pfam" id="PF14027">
    <property type="entry name" value="Questin_oxidase"/>
    <property type="match status" value="1"/>
</dbReference>
<dbReference type="EMBL" id="KN822017">
    <property type="protein sequence ID" value="KIM66517.1"/>
    <property type="molecule type" value="Genomic_DNA"/>
</dbReference>
<dbReference type="PANTHER" id="PTHR35870">
    <property type="entry name" value="PROTEIN, PUTATIVE (AFU_ORTHOLOGUE AFUA_5G03330)-RELATED"/>
    <property type="match status" value="1"/>
</dbReference>
<name>A0A0C3ANG5_9AGAM</name>
<reference evidence="2 3" key="1">
    <citation type="submission" date="2014-04" db="EMBL/GenBank/DDBJ databases">
        <authorList>
            <consortium name="DOE Joint Genome Institute"/>
            <person name="Kuo A."/>
            <person name="Kohler A."/>
            <person name="Nagy L.G."/>
            <person name="Floudas D."/>
            <person name="Copeland A."/>
            <person name="Barry K.W."/>
            <person name="Cichocki N."/>
            <person name="Veneault-Fourrey C."/>
            <person name="LaButti K."/>
            <person name="Lindquist E.A."/>
            <person name="Lipzen A."/>
            <person name="Lundell T."/>
            <person name="Morin E."/>
            <person name="Murat C."/>
            <person name="Sun H."/>
            <person name="Tunlid A."/>
            <person name="Henrissat B."/>
            <person name="Grigoriev I.V."/>
            <person name="Hibbett D.S."/>
            <person name="Martin F."/>
            <person name="Nordberg H.P."/>
            <person name="Cantor M.N."/>
            <person name="Hua S.X."/>
        </authorList>
    </citation>
    <scope>NUCLEOTIDE SEQUENCE [LARGE SCALE GENOMIC DNA]</scope>
    <source>
        <strain evidence="2 3">Foug A</strain>
    </source>
</reference>